<evidence type="ECO:0000256" key="1">
    <source>
        <dbReference type="SAM" id="Phobius"/>
    </source>
</evidence>
<keyword evidence="1" id="KW-1133">Transmembrane helix</keyword>
<evidence type="ECO:0000313" key="3">
    <source>
        <dbReference type="Proteomes" id="UP000006160"/>
    </source>
</evidence>
<proteinExistence type="predicted"/>
<keyword evidence="1" id="KW-0812">Transmembrane</keyword>
<dbReference type="AlphaFoldDB" id="A0A9P2G736"/>
<feature type="transmembrane region" description="Helical" evidence="1">
    <location>
        <begin position="6"/>
        <end position="27"/>
    </location>
</feature>
<protein>
    <submittedName>
        <fullName evidence="2">Uncharacterized protein</fullName>
    </submittedName>
</protein>
<gene>
    <name evidence="2" type="ORF">CLG_B1759</name>
</gene>
<dbReference type="EMBL" id="ACSJ01000007">
    <property type="protein sequence ID" value="EES91175.1"/>
    <property type="molecule type" value="Genomic_DNA"/>
</dbReference>
<evidence type="ECO:0000313" key="2">
    <source>
        <dbReference type="EMBL" id="EES91175.1"/>
    </source>
</evidence>
<dbReference type="Proteomes" id="UP000006160">
    <property type="component" value="Unassembled WGS sequence"/>
</dbReference>
<comment type="caution">
    <text evidence="2">The sequence shown here is derived from an EMBL/GenBank/DDBJ whole genome shotgun (WGS) entry which is preliminary data.</text>
</comment>
<organism evidence="2 3">
    <name type="scientific">Clostridium botulinum D str. 1873</name>
    <dbReference type="NCBI Taxonomy" id="592027"/>
    <lineage>
        <taxon>Bacteria</taxon>
        <taxon>Bacillati</taxon>
        <taxon>Bacillota</taxon>
        <taxon>Clostridia</taxon>
        <taxon>Eubacteriales</taxon>
        <taxon>Clostridiaceae</taxon>
        <taxon>Clostridium</taxon>
    </lineage>
</organism>
<sequence length="42" mass="5024">MKGTSIVYFYTSFFSIKSIVVLCKRLLYKIKNLYKKRDIITT</sequence>
<keyword evidence="1" id="KW-0472">Membrane</keyword>
<name>A0A9P2G736_CLOBO</name>
<accession>A0A9P2G736</accession>
<reference evidence="2 3" key="1">
    <citation type="submission" date="2009-10" db="EMBL/GenBank/DDBJ databases">
        <authorList>
            <person name="Shrivastava S."/>
            <person name="Brinkac L.B."/>
            <person name="Brown J.L."/>
            <person name="Bruce D.B."/>
            <person name="Detter C."/>
            <person name="Green L.D."/>
            <person name="Munk C.A."/>
            <person name="Rogers Y.C."/>
            <person name="Tapia R."/>
            <person name="Saunders E.S."/>
            <person name="Sims D.R."/>
            <person name="Smith L.A."/>
            <person name="Smith T.J."/>
            <person name="Sutton G."/>
            <person name="Brettin T."/>
        </authorList>
    </citation>
    <scope>NUCLEOTIDE SEQUENCE [LARGE SCALE GENOMIC DNA]</scope>
    <source>
        <strain evidence="3">D str. 1873</strain>
    </source>
</reference>